<evidence type="ECO:0000313" key="2">
    <source>
        <dbReference type="Proteomes" id="UP000308600"/>
    </source>
</evidence>
<accession>A0ACD3A3K3</accession>
<dbReference type="EMBL" id="ML208797">
    <property type="protein sequence ID" value="TFK60295.1"/>
    <property type="molecule type" value="Genomic_DNA"/>
</dbReference>
<dbReference type="Proteomes" id="UP000308600">
    <property type="component" value="Unassembled WGS sequence"/>
</dbReference>
<name>A0ACD3A3K3_9AGAR</name>
<sequence length="71" mass="8033">MVQRIRTHRHPTSRHGPTLSISTIATFFGLFTSLLGCAGILLNSRRFLATYAFLTWLTFAFLVIPGYITCR</sequence>
<organism evidence="1 2">
    <name type="scientific">Pluteus cervinus</name>
    <dbReference type="NCBI Taxonomy" id="181527"/>
    <lineage>
        <taxon>Eukaryota</taxon>
        <taxon>Fungi</taxon>
        <taxon>Dikarya</taxon>
        <taxon>Basidiomycota</taxon>
        <taxon>Agaricomycotina</taxon>
        <taxon>Agaricomycetes</taxon>
        <taxon>Agaricomycetidae</taxon>
        <taxon>Agaricales</taxon>
        <taxon>Pluteineae</taxon>
        <taxon>Pluteaceae</taxon>
        <taxon>Pluteus</taxon>
    </lineage>
</organism>
<protein>
    <submittedName>
        <fullName evidence="1">Uncharacterized protein</fullName>
    </submittedName>
</protein>
<proteinExistence type="predicted"/>
<reference evidence="1 2" key="1">
    <citation type="journal article" date="2019" name="Nat. Ecol. Evol.">
        <title>Megaphylogeny resolves global patterns of mushroom evolution.</title>
        <authorList>
            <person name="Varga T."/>
            <person name="Krizsan K."/>
            <person name="Foldi C."/>
            <person name="Dima B."/>
            <person name="Sanchez-Garcia M."/>
            <person name="Sanchez-Ramirez S."/>
            <person name="Szollosi G.J."/>
            <person name="Szarkandi J.G."/>
            <person name="Papp V."/>
            <person name="Albert L."/>
            <person name="Andreopoulos W."/>
            <person name="Angelini C."/>
            <person name="Antonin V."/>
            <person name="Barry K.W."/>
            <person name="Bougher N.L."/>
            <person name="Buchanan P."/>
            <person name="Buyck B."/>
            <person name="Bense V."/>
            <person name="Catcheside P."/>
            <person name="Chovatia M."/>
            <person name="Cooper J."/>
            <person name="Damon W."/>
            <person name="Desjardin D."/>
            <person name="Finy P."/>
            <person name="Geml J."/>
            <person name="Haridas S."/>
            <person name="Hughes K."/>
            <person name="Justo A."/>
            <person name="Karasinski D."/>
            <person name="Kautmanova I."/>
            <person name="Kiss B."/>
            <person name="Kocsube S."/>
            <person name="Kotiranta H."/>
            <person name="LaButti K.M."/>
            <person name="Lechner B.E."/>
            <person name="Liimatainen K."/>
            <person name="Lipzen A."/>
            <person name="Lukacs Z."/>
            <person name="Mihaltcheva S."/>
            <person name="Morgado L.N."/>
            <person name="Niskanen T."/>
            <person name="Noordeloos M.E."/>
            <person name="Ohm R.A."/>
            <person name="Ortiz-Santana B."/>
            <person name="Ovrebo C."/>
            <person name="Racz N."/>
            <person name="Riley R."/>
            <person name="Savchenko A."/>
            <person name="Shiryaev A."/>
            <person name="Soop K."/>
            <person name="Spirin V."/>
            <person name="Szebenyi C."/>
            <person name="Tomsovsky M."/>
            <person name="Tulloss R.E."/>
            <person name="Uehling J."/>
            <person name="Grigoriev I.V."/>
            <person name="Vagvolgyi C."/>
            <person name="Papp T."/>
            <person name="Martin F.M."/>
            <person name="Miettinen O."/>
            <person name="Hibbett D.S."/>
            <person name="Nagy L.G."/>
        </authorList>
    </citation>
    <scope>NUCLEOTIDE SEQUENCE [LARGE SCALE GENOMIC DNA]</scope>
    <source>
        <strain evidence="1 2">NL-1719</strain>
    </source>
</reference>
<gene>
    <name evidence="1" type="ORF">BDN72DRAFT_535443</name>
</gene>
<evidence type="ECO:0000313" key="1">
    <source>
        <dbReference type="EMBL" id="TFK60295.1"/>
    </source>
</evidence>
<keyword evidence="2" id="KW-1185">Reference proteome</keyword>